<dbReference type="AlphaFoldDB" id="A0AAP0DAU3"/>
<dbReference type="Proteomes" id="UP001408789">
    <property type="component" value="Unassembled WGS sequence"/>
</dbReference>
<accession>A0AAP0DAU3</accession>
<dbReference type="Pfam" id="PF00201">
    <property type="entry name" value="UDPGT"/>
    <property type="match status" value="1"/>
</dbReference>
<reference evidence="3 4" key="1">
    <citation type="submission" date="2024-04" db="EMBL/GenBank/DDBJ databases">
        <title>The reference genome of an endangered Asteraceae, Deinandra increscens subsp. villosa, native to the Central Coast of California.</title>
        <authorList>
            <person name="Guilliams M."/>
            <person name="Hasenstab-Lehman K."/>
            <person name="Meyer R."/>
            <person name="Mcevoy S."/>
        </authorList>
    </citation>
    <scope>NUCLEOTIDE SEQUENCE [LARGE SCALE GENOMIC DNA]</scope>
    <source>
        <tissue evidence="3">Leaf</tissue>
    </source>
</reference>
<dbReference type="InterPro" id="IPR002213">
    <property type="entry name" value="UDP_glucos_trans"/>
</dbReference>
<dbReference type="EMBL" id="JBCNJP010000014">
    <property type="protein sequence ID" value="KAK9069122.1"/>
    <property type="molecule type" value="Genomic_DNA"/>
</dbReference>
<dbReference type="GO" id="GO:0080043">
    <property type="term" value="F:quercetin 3-O-glucosyltransferase activity"/>
    <property type="evidence" value="ECO:0007669"/>
    <property type="project" value="TreeGrafter"/>
</dbReference>
<organism evidence="3 4">
    <name type="scientific">Deinandra increscens subsp. villosa</name>
    <dbReference type="NCBI Taxonomy" id="3103831"/>
    <lineage>
        <taxon>Eukaryota</taxon>
        <taxon>Viridiplantae</taxon>
        <taxon>Streptophyta</taxon>
        <taxon>Embryophyta</taxon>
        <taxon>Tracheophyta</taxon>
        <taxon>Spermatophyta</taxon>
        <taxon>Magnoliopsida</taxon>
        <taxon>eudicotyledons</taxon>
        <taxon>Gunneridae</taxon>
        <taxon>Pentapetalae</taxon>
        <taxon>asterids</taxon>
        <taxon>campanulids</taxon>
        <taxon>Asterales</taxon>
        <taxon>Asteraceae</taxon>
        <taxon>Asteroideae</taxon>
        <taxon>Heliantheae alliance</taxon>
        <taxon>Madieae</taxon>
        <taxon>Madiinae</taxon>
        <taxon>Deinandra</taxon>
    </lineage>
</organism>
<keyword evidence="2" id="KW-0808">Transferase</keyword>
<evidence type="ECO:0000313" key="3">
    <source>
        <dbReference type="EMBL" id="KAK9069122.1"/>
    </source>
</evidence>
<dbReference type="FunFam" id="3.40.50.2000:FF:000120">
    <property type="entry name" value="UDP-glycosyltransferase 76C1"/>
    <property type="match status" value="1"/>
</dbReference>
<dbReference type="SUPFAM" id="SSF53756">
    <property type="entry name" value="UDP-Glycosyltransferase/glycogen phosphorylase"/>
    <property type="match status" value="1"/>
</dbReference>
<comment type="similarity">
    <text evidence="1">Belongs to the UDP-glycosyltransferase family.</text>
</comment>
<dbReference type="PANTHER" id="PTHR11926:SF1374">
    <property type="entry name" value="UDP-GLYCOSYLTRANSFERASE 76F1-RELATED"/>
    <property type="match status" value="1"/>
</dbReference>
<evidence type="ECO:0000313" key="4">
    <source>
        <dbReference type="Proteomes" id="UP001408789"/>
    </source>
</evidence>
<protein>
    <submittedName>
        <fullName evidence="3">Uncharacterized protein</fullName>
    </submittedName>
</protein>
<gene>
    <name evidence="3" type="ORF">SSX86_013238</name>
</gene>
<evidence type="ECO:0000256" key="1">
    <source>
        <dbReference type="ARBA" id="ARBA00009995"/>
    </source>
</evidence>
<proteinExistence type="inferred from homology"/>
<dbReference type="Gene3D" id="3.40.50.2000">
    <property type="entry name" value="Glycogen Phosphorylase B"/>
    <property type="match status" value="2"/>
</dbReference>
<dbReference type="CDD" id="cd03784">
    <property type="entry name" value="GT1_Gtf-like"/>
    <property type="match status" value="1"/>
</dbReference>
<dbReference type="PANTHER" id="PTHR11926">
    <property type="entry name" value="GLUCOSYL/GLUCURONOSYL TRANSFERASES"/>
    <property type="match status" value="1"/>
</dbReference>
<sequence>MAEEHGGRRRPRLVLIASPLQGHMTPMIHLATFLHSKAFFSITIAHSELNPPDPSNHPDFTFLPLRDNLSSTSDFAGAVKFLQTLNDNCKPLFKQHLVNIVNAQKDTSSSDHQKESTVVVIYDNLMYFAGSVAGDLGLPSIMLRTSSASFFPVINIIPQLHQQGRFPVQGKDYRFNCFAFTDGSSEIVPELHPLRYKDLPFSGISIEQTLETINMIIPKTPPSAILWNTLEFLESSALTIIRDHYKVPVFTIGPLHKIIPTPSTSFLEEDTSCITWLDKQAPKSVVYVSLGSLAKVDEKISIEMAWGIANSNQPFVWVVRPGSVRGFEWIEFLPEGLVAEMKTRGLIVKWAPQKDVLAHFAVGGFWSHCGWNSTLESMFEGVPMLCQPFELDQKVNCRNLSDVWKIGVEVVVERGEIEGVIRRVLVSKEGEEMKERALEIQEKVKVAVSHGGSSQNSLKELVEYILSL</sequence>
<keyword evidence="4" id="KW-1185">Reference proteome</keyword>
<comment type="caution">
    <text evidence="3">The sequence shown here is derived from an EMBL/GenBank/DDBJ whole genome shotgun (WGS) entry which is preliminary data.</text>
</comment>
<evidence type="ECO:0000256" key="2">
    <source>
        <dbReference type="ARBA" id="ARBA00022679"/>
    </source>
</evidence>
<dbReference type="GO" id="GO:0080044">
    <property type="term" value="F:quercetin 7-O-glucosyltransferase activity"/>
    <property type="evidence" value="ECO:0007669"/>
    <property type="project" value="TreeGrafter"/>
</dbReference>
<name>A0AAP0DAU3_9ASTR</name>
<dbReference type="FunFam" id="3.40.50.2000:FF:000040">
    <property type="entry name" value="UDP-glycosyltransferase 76C1"/>
    <property type="match status" value="1"/>
</dbReference>